<reference evidence="2" key="2">
    <citation type="submission" date="2014-03" db="EMBL/GenBank/DDBJ databases">
        <authorList>
            <person name="Genoscope - CEA"/>
        </authorList>
    </citation>
    <scope>NUCLEOTIDE SEQUENCE</scope>
</reference>
<dbReference type="AlphaFoldDB" id="A0A060Y0G7"/>
<dbReference type="InterPro" id="IPR050874">
    <property type="entry name" value="Diverse_PLD-related"/>
</dbReference>
<evidence type="ECO:0000259" key="1">
    <source>
        <dbReference type="Pfam" id="PF13918"/>
    </source>
</evidence>
<dbReference type="SUPFAM" id="SSF56024">
    <property type="entry name" value="Phospholipase D/nuclease"/>
    <property type="match status" value="1"/>
</dbReference>
<name>A0A060Y0G7_ONCMY</name>
<proteinExistence type="predicted"/>
<evidence type="ECO:0000313" key="2">
    <source>
        <dbReference type="EMBL" id="CDQ85007.1"/>
    </source>
</evidence>
<dbReference type="Pfam" id="PF13918">
    <property type="entry name" value="PLDc_3"/>
    <property type="match status" value="1"/>
</dbReference>
<dbReference type="EMBL" id="FR906637">
    <property type="protein sequence ID" value="CDQ85007.1"/>
    <property type="molecule type" value="Genomic_DNA"/>
</dbReference>
<dbReference type="InterPro" id="IPR032803">
    <property type="entry name" value="PLDc_3"/>
</dbReference>
<feature type="domain" description="PLD-like" evidence="1">
    <location>
        <begin position="109"/>
        <end position="195"/>
    </location>
</feature>
<dbReference type="PANTHER" id="PTHR10185">
    <property type="entry name" value="PHOSPHOLIPASE D - RELATED"/>
    <property type="match status" value="1"/>
</dbReference>
<dbReference type="Gene3D" id="3.30.870.10">
    <property type="entry name" value="Endonuclease Chain A"/>
    <property type="match status" value="1"/>
</dbReference>
<dbReference type="PaxDb" id="8022-A0A060Y0G7"/>
<protein>
    <recommendedName>
        <fullName evidence="1">PLD-like domain-containing protein</fullName>
    </recommendedName>
</protein>
<reference evidence="2" key="1">
    <citation type="journal article" date="2014" name="Nat. Commun.">
        <title>The rainbow trout genome provides novel insights into evolution after whole-genome duplication in vertebrates.</title>
        <authorList>
            <person name="Berthelot C."/>
            <person name="Brunet F."/>
            <person name="Chalopin D."/>
            <person name="Juanchich A."/>
            <person name="Bernard M."/>
            <person name="Noel B."/>
            <person name="Bento P."/>
            <person name="Da Silva C."/>
            <person name="Labadie K."/>
            <person name="Alberti A."/>
            <person name="Aury J.M."/>
            <person name="Louis A."/>
            <person name="Dehais P."/>
            <person name="Bardou P."/>
            <person name="Montfort J."/>
            <person name="Klopp C."/>
            <person name="Cabau C."/>
            <person name="Gaspin C."/>
            <person name="Thorgaard G.H."/>
            <person name="Boussaha M."/>
            <person name="Quillet E."/>
            <person name="Guyomard R."/>
            <person name="Galiana D."/>
            <person name="Bobe J."/>
            <person name="Volff J.N."/>
            <person name="Genet C."/>
            <person name="Wincker P."/>
            <person name="Jaillon O."/>
            <person name="Roest Crollius H."/>
            <person name="Guiguen Y."/>
        </authorList>
    </citation>
    <scope>NUCLEOTIDE SEQUENCE [LARGE SCALE GENOMIC DNA]</scope>
</reference>
<dbReference type="STRING" id="8022.A0A060Y0G7"/>
<dbReference type="PANTHER" id="PTHR10185:SF26">
    <property type="entry name" value="PHOSPHOLIPASE D FAMILY, MEMBER 7"/>
    <property type="match status" value="1"/>
</dbReference>
<sequence length="342" mass="38117">MACYPPASFPCSGAEVREVDLQSVARGIIHTKLWVVDQRNTSTWAVPTWIPHTGEGRGSFHGGLQLPVPAVLHGNSHDIRGVLEHWCSDKWFLYPPLAPPCPILCPLPAQVHLSSAPPQISVYGRSDDLSTILTVIADAHKYVSISVMDYIPLSQFTEPLRFWPAIDSSIRAAACSRGVEVNLLVSCWSHSVPLSTVPDCPQQTSPGLQHQFGTFAVSISPHFLNHKNTCRPLKRAHNFLPGNVPYYFHDELFDLPSTAEQKKIIFSSEPCQVHGDRPSCLYTSQSLLIGQNVQLFHPHCRCWAGGEPDWFCGGRARARGVNRIWAGGEPDWFCFIWDIFPY</sequence>
<organism evidence="2 3">
    <name type="scientific">Oncorhynchus mykiss</name>
    <name type="common">Rainbow trout</name>
    <name type="synonym">Salmo gairdneri</name>
    <dbReference type="NCBI Taxonomy" id="8022"/>
    <lineage>
        <taxon>Eukaryota</taxon>
        <taxon>Metazoa</taxon>
        <taxon>Chordata</taxon>
        <taxon>Craniata</taxon>
        <taxon>Vertebrata</taxon>
        <taxon>Euteleostomi</taxon>
        <taxon>Actinopterygii</taxon>
        <taxon>Neopterygii</taxon>
        <taxon>Teleostei</taxon>
        <taxon>Protacanthopterygii</taxon>
        <taxon>Salmoniformes</taxon>
        <taxon>Salmonidae</taxon>
        <taxon>Salmoninae</taxon>
        <taxon>Oncorhynchus</taxon>
    </lineage>
</organism>
<gene>
    <name evidence="2" type="ORF">GSONMT00023498001</name>
</gene>
<dbReference type="Proteomes" id="UP000193380">
    <property type="component" value="Unassembled WGS sequence"/>
</dbReference>
<accession>A0A060Y0G7</accession>
<evidence type="ECO:0000313" key="3">
    <source>
        <dbReference type="Proteomes" id="UP000193380"/>
    </source>
</evidence>